<dbReference type="Pfam" id="PF01176">
    <property type="entry name" value="eIF-1a"/>
    <property type="match status" value="1"/>
</dbReference>
<dbReference type="InterPro" id="IPR012340">
    <property type="entry name" value="NA-bd_OB-fold"/>
</dbReference>
<dbReference type="InterPro" id="IPR006196">
    <property type="entry name" value="RNA-binding_domain_S1_IF1"/>
</dbReference>
<name>A0ABX4MEP5_9HYPH</name>
<evidence type="ECO:0000313" key="3">
    <source>
        <dbReference type="EMBL" id="PIM94941.1"/>
    </source>
</evidence>
<reference evidence="3" key="1">
    <citation type="submission" date="2017-09" db="EMBL/GenBank/DDBJ databases">
        <authorList>
            <person name="Campbell M.A."/>
            <person name="Lukasik P."/>
            <person name="Simon C."/>
            <person name="McCutcheon J.P."/>
        </authorList>
    </citation>
    <scope>NUCLEOTIDE SEQUENCE [LARGE SCALE GENOMIC DNA]</scope>
    <source>
        <strain evidence="3">MAGCAS</strain>
    </source>
</reference>
<feature type="domain" description="S1-like" evidence="2">
    <location>
        <begin position="19"/>
        <end position="63"/>
    </location>
</feature>
<dbReference type="Gene3D" id="2.40.50.140">
    <property type="entry name" value="Nucleic acid-binding proteins"/>
    <property type="match status" value="1"/>
</dbReference>
<keyword evidence="1" id="KW-0648">Protein biosynthesis</keyword>
<proteinExistence type="predicted"/>
<dbReference type="GO" id="GO:0003743">
    <property type="term" value="F:translation initiation factor activity"/>
    <property type="evidence" value="ECO:0007669"/>
    <property type="project" value="UniProtKB-KW"/>
</dbReference>
<keyword evidence="1 3" id="KW-0396">Initiation factor</keyword>
<dbReference type="PROSITE" id="PS50832">
    <property type="entry name" value="S1_IF1_TYPE"/>
    <property type="match status" value="1"/>
</dbReference>
<evidence type="ECO:0000313" key="4">
    <source>
        <dbReference type="Proteomes" id="UP000229707"/>
    </source>
</evidence>
<comment type="caution">
    <text evidence="3">The sequence shown here is derived from an EMBL/GenBank/DDBJ whole genome shotgun (WGS) entry which is preliminary data.</text>
</comment>
<sequence length="78" mass="8866">MKLHTLTIVDKFMSNNITGIITKTLPSLMFRVKLDSNNEIVVNASTKLRLRRVKLLVGDRILVHCHSNTGCIISKYKL</sequence>
<gene>
    <name evidence="3" type="primary">infA</name>
    <name evidence="3" type="ORF">MAGCAS_197</name>
</gene>
<accession>A0ABX4MEP5</accession>
<dbReference type="SUPFAM" id="SSF50249">
    <property type="entry name" value="Nucleic acid-binding proteins"/>
    <property type="match status" value="1"/>
</dbReference>
<dbReference type="Proteomes" id="UP000229707">
    <property type="component" value="Unassembled WGS sequence"/>
</dbReference>
<evidence type="ECO:0000259" key="2">
    <source>
        <dbReference type="PROSITE" id="PS50832"/>
    </source>
</evidence>
<evidence type="ECO:0000256" key="1">
    <source>
        <dbReference type="PROSITE-ProRule" id="PRU00181"/>
    </source>
</evidence>
<organism evidence="3 4">
    <name type="scientific">Candidatus Hodgkinia cicadicola</name>
    <dbReference type="NCBI Taxonomy" id="573658"/>
    <lineage>
        <taxon>Bacteria</taxon>
        <taxon>Pseudomonadati</taxon>
        <taxon>Pseudomonadota</taxon>
        <taxon>Alphaproteobacteria</taxon>
        <taxon>Hyphomicrobiales</taxon>
        <taxon>Candidatus Hodgkinia</taxon>
    </lineage>
</organism>
<dbReference type="EMBL" id="NXGL01000048">
    <property type="protein sequence ID" value="PIM94941.1"/>
    <property type="molecule type" value="Genomic_DNA"/>
</dbReference>
<protein>
    <submittedName>
        <fullName evidence="3">Translation initiation factor IF-1</fullName>
    </submittedName>
</protein>
<keyword evidence="4" id="KW-1185">Reference proteome</keyword>